<proteinExistence type="predicted"/>
<dbReference type="EMBL" id="HBUE01021364">
    <property type="protein sequence ID" value="CAG6452798.1"/>
    <property type="molecule type" value="Transcribed_RNA"/>
</dbReference>
<feature type="compositionally biased region" description="Low complexity" evidence="1">
    <location>
        <begin position="9"/>
        <end position="22"/>
    </location>
</feature>
<reference evidence="2" key="1">
    <citation type="submission" date="2021-05" db="EMBL/GenBank/DDBJ databases">
        <authorList>
            <person name="Alioto T."/>
            <person name="Alioto T."/>
            <person name="Gomez Garrido J."/>
        </authorList>
    </citation>
    <scope>NUCLEOTIDE SEQUENCE</scope>
</reference>
<dbReference type="EMBL" id="HBUE01021361">
    <property type="protein sequence ID" value="CAG6452794.1"/>
    <property type="molecule type" value="Transcribed_RNA"/>
</dbReference>
<evidence type="ECO:0000313" key="2">
    <source>
        <dbReference type="EMBL" id="CAG6452794.1"/>
    </source>
</evidence>
<dbReference type="EMBL" id="HBUE01021367">
    <property type="protein sequence ID" value="CAG6452803.1"/>
    <property type="molecule type" value="Transcribed_RNA"/>
</dbReference>
<dbReference type="EMBL" id="HBUE01021369">
    <property type="protein sequence ID" value="CAG6452806.1"/>
    <property type="molecule type" value="Transcribed_RNA"/>
</dbReference>
<accession>A0A8D8ABD6</accession>
<organism evidence="2">
    <name type="scientific">Culex pipiens</name>
    <name type="common">House mosquito</name>
    <dbReference type="NCBI Taxonomy" id="7175"/>
    <lineage>
        <taxon>Eukaryota</taxon>
        <taxon>Metazoa</taxon>
        <taxon>Ecdysozoa</taxon>
        <taxon>Arthropoda</taxon>
        <taxon>Hexapoda</taxon>
        <taxon>Insecta</taxon>
        <taxon>Pterygota</taxon>
        <taxon>Neoptera</taxon>
        <taxon>Endopterygota</taxon>
        <taxon>Diptera</taxon>
        <taxon>Nematocera</taxon>
        <taxon>Culicoidea</taxon>
        <taxon>Culicidae</taxon>
        <taxon>Culicinae</taxon>
        <taxon>Culicini</taxon>
        <taxon>Culex</taxon>
        <taxon>Culex</taxon>
    </lineage>
</organism>
<protein>
    <submittedName>
        <fullName evidence="2">(northern house mosquito) hypothetical protein</fullName>
    </submittedName>
</protein>
<dbReference type="EMBL" id="HBUE01021359">
    <property type="protein sequence ID" value="CAG6452791.1"/>
    <property type="molecule type" value="Transcribed_RNA"/>
</dbReference>
<dbReference type="AlphaFoldDB" id="A0A8D8ABD6"/>
<dbReference type="EMBL" id="HBUE01021366">
    <property type="protein sequence ID" value="CAG6452801.1"/>
    <property type="molecule type" value="Transcribed_RNA"/>
</dbReference>
<feature type="compositionally biased region" description="Basic residues" evidence="1">
    <location>
        <begin position="27"/>
        <end position="38"/>
    </location>
</feature>
<sequence length="103" mass="11446">MPDQGRKGPTQVRQAAAAPVRAAGRKEPHRRVGVRRRGAGVDGQQRHHAVHHEPAGRALERELQLILFSAGWFWEKGFSVGGPLRQRNVEGGERVSVCARLRE</sequence>
<feature type="region of interest" description="Disordered" evidence="1">
    <location>
        <begin position="1"/>
        <end position="55"/>
    </location>
</feature>
<evidence type="ECO:0000256" key="1">
    <source>
        <dbReference type="SAM" id="MobiDB-lite"/>
    </source>
</evidence>
<name>A0A8D8ABD6_CULPI</name>
<dbReference type="EMBL" id="HBUE01021372">
    <property type="protein sequence ID" value="CAG6452810.1"/>
    <property type="molecule type" value="Transcribed_RNA"/>
</dbReference>